<dbReference type="EMBL" id="PFFQ01000004">
    <property type="protein sequence ID" value="PIW19524.1"/>
    <property type="molecule type" value="Genomic_DNA"/>
</dbReference>
<evidence type="ECO:0000313" key="3">
    <source>
        <dbReference type="EMBL" id="PIW19524.1"/>
    </source>
</evidence>
<sequence length="385" mass="43178">MNNKKYRIAWIGKKSPFCGNVTYCRELVRGLSERGHEVLFVHFSEDPESEPDESPELKIPYLYKSQIYTIPSPTSAKILTQSLEEWQPDVVHASLPISAMDFNLPEICHKLGIPLVSTFHNAFDRRPSFFSGTSYLTYQLYAQNMAESDRVIIFSNLQKQLLMRVGVSEDRIAIVPNAIDAEKFSPGPSRFRERYPDRLIMTYMGRIAPEKGLDELLKVFQRLALPNTQLVMVGDGSQKQLLQSLYSEVPNLTWTGFLGEEERIDVLRGSDIFILPSQVEGLSIALLEAMACGLATVATDVGSDGEVLEGGAGIIINPGKVRSELSFTLQLLQQHPDFVRDLKLKARQRVLDRYRLETNIAAVEAVYHALLEQPRTATGSLLMAG</sequence>
<dbReference type="GO" id="GO:0016757">
    <property type="term" value="F:glycosyltransferase activity"/>
    <property type="evidence" value="ECO:0007669"/>
    <property type="project" value="InterPro"/>
</dbReference>
<dbReference type="InterPro" id="IPR028098">
    <property type="entry name" value="Glyco_trans_4-like_N"/>
</dbReference>
<protein>
    <submittedName>
        <fullName evidence="3">Glycosyltransferase</fullName>
    </submittedName>
</protein>
<feature type="domain" description="Glycosyl transferase family 1" evidence="1">
    <location>
        <begin position="194"/>
        <end position="321"/>
    </location>
</feature>
<comment type="caution">
    <text evidence="3">The sequence shown here is derived from an EMBL/GenBank/DDBJ whole genome shotgun (WGS) entry which is preliminary data.</text>
</comment>
<dbReference type="SUPFAM" id="SSF53756">
    <property type="entry name" value="UDP-Glycosyltransferase/glycogen phosphorylase"/>
    <property type="match status" value="1"/>
</dbReference>
<dbReference type="PANTHER" id="PTHR45947:SF11">
    <property type="entry name" value="SLR1508 PROTEIN"/>
    <property type="match status" value="1"/>
</dbReference>
<evidence type="ECO:0000259" key="2">
    <source>
        <dbReference type="Pfam" id="PF13439"/>
    </source>
</evidence>
<dbReference type="InterPro" id="IPR050194">
    <property type="entry name" value="Glycosyltransferase_grp1"/>
</dbReference>
<dbReference type="Proteomes" id="UP000231019">
    <property type="component" value="Unassembled WGS sequence"/>
</dbReference>
<gene>
    <name evidence="3" type="ORF">COW36_01405</name>
</gene>
<reference evidence="3 4" key="1">
    <citation type="submission" date="2017-09" db="EMBL/GenBank/DDBJ databases">
        <title>Depth-based differentiation of microbial function through sediment-hosted aquifers and enrichment of novel symbionts in the deep terrestrial subsurface.</title>
        <authorList>
            <person name="Probst A.J."/>
            <person name="Ladd B."/>
            <person name="Jarett J.K."/>
            <person name="Geller-Mcgrath D.E."/>
            <person name="Sieber C.M."/>
            <person name="Emerson J.B."/>
            <person name="Anantharaman K."/>
            <person name="Thomas B.C."/>
            <person name="Malmstrom R."/>
            <person name="Stieglmeier M."/>
            <person name="Klingl A."/>
            <person name="Woyke T."/>
            <person name="Ryan C.M."/>
            <person name="Banfield J.F."/>
        </authorList>
    </citation>
    <scope>NUCLEOTIDE SEQUENCE [LARGE SCALE GENOMIC DNA]</scope>
    <source>
        <strain evidence="3">CG17_big_fil_post_rev_8_21_14_2_50_48_46</strain>
    </source>
</reference>
<accession>A0A2M7GBG3</accession>
<feature type="domain" description="Glycosyltransferase subfamily 4-like N-terminal" evidence="2">
    <location>
        <begin position="21"/>
        <end position="182"/>
    </location>
</feature>
<dbReference type="InterPro" id="IPR001296">
    <property type="entry name" value="Glyco_trans_1"/>
</dbReference>
<evidence type="ECO:0000313" key="4">
    <source>
        <dbReference type="Proteomes" id="UP000231019"/>
    </source>
</evidence>
<dbReference type="CDD" id="cd03801">
    <property type="entry name" value="GT4_PimA-like"/>
    <property type="match status" value="1"/>
</dbReference>
<evidence type="ECO:0000259" key="1">
    <source>
        <dbReference type="Pfam" id="PF00534"/>
    </source>
</evidence>
<dbReference type="AlphaFoldDB" id="A0A2M7GBG3"/>
<organism evidence="3 4">
    <name type="scientific">bacterium (Candidatus Blackallbacteria) CG17_big_fil_post_rev_8_21_14_2_50_48_46</name>
    <dbReference type="NCBI Taxonomy" id="2014261"/>
    <lineage>
        <taxon>Bacteria</taxon>
        <taxon>Candidatus Blackallbacteria</taxon>
    </lineage>
</organism>
<name>A0A2M7GBG3_9BACT</name>
<proteinExistence type="predicted"/>
<dbReference type="Pfam" id="PF13439">
    <property type="entry name" value="Glyco_transf_4"/>
    <property type="match status" value="1"/>
</dbReference>
<keyword evidence="3" id="KW-0808">Transferase</keyword>
<dbReference type="Pfam" id="PF00534">
    <property type="entry name" value="Glycos_transf_1"/>
    <property type="match status" value="1"/>
</dbReference>
<dbReference type="Gene3D" id="3.40.50.2000">
    <property type="entry name" value="Glycogen Phosphorylase B"/>
    <property type="match status" value="2"/>
</dbReference>
<dbReference type="PANTHER" id="PTHR45947">
    <property type="entry name" value="SULFOQUINOVOSYL TRANSFERASE SQD2"/>
    <property type="match status" value="1"/>
</dbReference>